<feature type="region of interest" description="Disordered" evidence="1">
    <location>
        <begin position="1"/>
        <end position="40"/>
    </location>
</feature>
<dbReference type="EMBL" id="BAFO02000019">
    <property type="protein sequence ID" value="GAD83395.1"/>
    <property type="molecule type" value="Genomic_DNA"/>
</dbReference>
<dbReference type="GeneID" id="91519933"/>
<dbReference type="STRING" id="1824.SAMN05444423_11521"/>
<keyword evidence="3" id="KW-1185">Reference proteome</keyword>
<evidence type="ECO:0000313" key="2">
    <source>
        <dbReference type="EMBL" id="GAD83395.1"/>
    </source>
</evidence>
<dbReference type="AlphaFoldDB" id="U5E7U5"/>
<dbReference type="CDD" id="cd16387">
    <property type="entry name" value="ParB_N_Srx"/>
    <property type="match status" value="1"/>
</dbReference>
<evidence type="ECO:0000313" key="3">
    <source>
        <dbReference type="Proteomes" id="UP000017048"/>
    </source>
</evidence>
<feature type="region of interest" description="Disordered" evidence="1">
    <location>
        <begin position="560"/>
        <end position="601"/>
    </location>
</feature>
<dbReference type="RefSeq" id="WP_019050263.1">
    <property type="nucleotide sequence ID" value="NZ_BAFO02000019.1"/>
</dbReference>
<comment type="caution">
    <text evidence="2">The sequence shown here is derived from an EMBL/GenBank/DDBJ whole genome shotgun (WGS) entry which is preliminary data.</text>
</comment>
<dbReference type="InterPro" id="IPR036086">
    <property type="entry name" value="ParB/Sulfiredoxin_sf"/>
</dbReference>
<gene>
    <name evidence="2" type="primary">parB</name>
    <name evidence="2" type="ORF">NCAST_19_00970</name>
</gene>
<dbReference type="OrthoDB" id="3846919at2"/>
<organism evidence="2 3">
    <name type="scientific">Nocardia asteroides NBRC 15531</name>
    <dbReference type="NCBI Taxonomy" id="1110697"/>
    <lineage>
        <taxon>Bacteria</taxon>
        <taxon>Bacillati</taxon>
        <taxon>Actinomycetota</taxon>
        <taxon>Actinomycetes</taxon>
        <taxon>Mycobacteriales</taxon>
        <taxon>Nocardiaceae</taxon>
        <taxon>Nocardia</taxon>
    </lineage>
</organism>
<dbReference type="eggNOG" id="COG1475">
    <property type="taxonomic scope" value="Bacteria"/>
</dbReference>
<evidence type="ECO:0000256" key="1">
    <source>
        <dbReference type="SAM" id="MobiDB-lite"/>
    </source>
</evidence>
<dbReference type="Proteomes" id="UP000017048">
    <property type="component" value="Unassembled WGS sequence"/>
</dbReference>
<dbReference type="Gene3D" id="3.90.1530.10">
    <property type="entry name" value="Conserved hypothetical protein from pyrococcus furiosus pfu- 392566-001, ParB domain"/>
    <property type="match status" value="1"/>
</dbReference>
<dbReference type="SUPFAM" id="SSF110849">
    <property type="entry name" value="ParB/Sulfiredoxin"/>
    <property type="match status" value="1"/>
</dbReference>
<protein>
    <submittedName>
        <fullName evidence="2">Chromosome partitioning protein ParB</fullName>
    </submittedName>
</protein>
<sequence length="601" mass="64743">MPTSTIEPVDPVELDQPTAETADTATGVVNDGDKGAPVPPRAEARYMDPAELVIGHNVRPEDQIDLEAHAKEVASIRLFGVRDPILAERGPDGQIVVVDGQVRALIARTLGLQVPVYIQHTDRAITDPERLIDRALTQINLNDRRIELTDSARAAGVAYMLDLGATASRVAEGLQTSTIRVRKAGKIGRSTAARALLDEHQYSLDQLQVIADYEALDDHDAIEQLTNGGRGNFDLRARRVAGDRAEARQRLAAALHYAAAGFAIATTDPAYLDHDLFVPAEDLVTIDQTPVPESEIWANSARWLVALERIEDAELVDETTGEVIDPDTVDFDADPDTPPAEGLRTTDGLIHRDLWLASYFLAADQLEPAGLLRRTANIDPAADPDLATDNSVDVAETSARAAQERAAAQARREERRRVIELNKRGAAAKGRRIEFLARLMSGRTLPAGAAQFVAESLARDSALLSGSRARAFAMQQLGLDSNAEVIERASGGTTTEGWRFVLGLVLAAHESALGKDSWRQHRWLGANTAHYLHYLAQVGEAKGFALVDVELATAGDLDPDAIDLEPGPGTVADTSPGNLTEETDKATDETETAPTQLVTAA</sequence>
<proteinExistence type="predicted"/>
<accession>U5E7U5</accession>
<reference evidence="2 3" key="1">
    <citation type="journal article" date="2014" name="BMC Genomics">
        <title>Genome based analysis of type-I polyketide synthase and nonribosomal peptide synthetase gene clusters in seven strains of five representative Nocardia species.</title>
        <authorList>
            <person name="Komaki H."/>
            <person name="Ichikawa N."/>
            <person name="Hosoyama A."/>
            <person name="Takahashi-Nakaguchi A."/>
            <person name="Matsuzawa T."/>
            <person name="Suzuki K."/>
            <person name="Fujita N."/>
            <person name="Gonoi T."/>
        </authorList>
    </citation>
    <scope>NUCLEOTIDE SEQUENCE [LARGE SCALE GENOMIC DNA]</scope>
    <source>
        <strain evidence="2 3">NBRC 15531</strain>
    </source>
</reference>
<name>U5E7U5_NOCAS</name>